<dbReference type="Pfam" id="PF00651">
    <property type="entry name" value="BTB"/>
    <property type="match status" value="1"/>
</dbReference>
<dbReference type="Gene3D" id="3.30.710.10">
    <property type="entry name" value="Potassium Channel Kv1.1, Chain A"/>
    <property type="match status" value="1"/>
</dbReference>
<sequence length="493" mass="54991">MREISVRDAIHARPAPFFNIQARKSTSTNTHAHKQAIIFSPNQASLKRIYLFLSGPRDICIFLLSVSFLQSRYLVDTSRYLVDTSRYLVDTSRYLVDTSRYLVDTSRCSLLSGPLAVERGFAGAIYASALPCPFVPSAHLSPHLFTRLSPRPVSGAHHHADRCTMPSAPSSASTPIAHSARFVLPPSLRQTADVILQSSEGAQFRVHKSYLAASSSFFEQMFHGQSAAPPPYGGSGDVLMEDAGGESAAASELPIVPVSEDRHTLRALLPCIYPGTKVRPPSLRVLKHTLIAAEKYDIPSARDSMRPHLIWPEFLTSNPLLVFSISRLLGFAEEREMAMDVLFQLKEDALYALDMEGVPASDLADVHLKRQQRADTIVKTVRDVLAMDEGARTPANCHRPVCIMCKKVPMWVYVWSKRLELEARRRPTVDKLFSFSALELARQKSPRCRCSAELIFWDAKSFEDLKKIVDESLKPERAKRRSSRRTRSGAVAS</sequence>
<name>A0A165HWU3_9BASI</name>
<reference evidence="2 3" key="1">
    <citation type="journal article" date="2016" name="Mol. Biol. Evol.">
        <title>Comparative Genomics of Early-Diverging Mushroom-Forming Fungi Provides Insights into the Origins of Lignocellulose Decay Capabilities.</title>
        <authorList>
            <person name="Nagy L.G."/>
            <person name="Riley R."/>
            <person name="Tritt A."/>
            <person name="Adam C."/>
            <person name="Daum C."/>
            <person name="Floudas D."/>
            <person name="Sun H."/>
            <person name="Yadav J.S."/>
            <person name="Pangilinan J."/>
            <person name="Larsson K.H."/>
            <person name="Matsuura K."/>
            <person name="Barry K."/>
            <person name="Labutti K."/>
            <person name="Kuo R."/>
            <person name="Ohm R.A."/>
            <person name="Bhattacharya S.S."/>
            <person name="Shirouzu T."/>
            <person name="Yoshinaga Y."/>
            <person name="Martin F.M."/>
            <person name="Grigoriev I.V."/>
            <person name="Hibbett D.S."/>
        </authorList>
    </citation>
    <scope>NUCLEOTIDE SEQUENCE [LARGE SCALE GENOMIC DNA]</scope>
    <source>
        <strain evidence="2 3">HHB12733</strain>
    </source>
</reference>
<dbReference type="InterPro" id="IPR011333">
    <property type="entry name" value="SKP1/BTB/POZ_sf"/>
</dbReference>
<dbReference type="STRING" id="1353952.A0A165HWU3"/>
<gene>
    <name evidence="2" type="ORF">CALCODRAFT_481155</name>
</gene>
<evidence type="ECO:0000259" key="1">
    <source>
        <dbReference type="PROSITE" id="PS50097"/>
    </source>
</evidence>
<dbReference type="PROSITE" id="PS50097">
    <property type="entry name" value="BTB"/>
    <property type="match status" value="1"/>
</dbReference>
<dbReference type="Proteomes" id="UP000076842">
    <property type="component" value="Unassembled WGS sequence"/>
</dbReference>
<dbReference type="InParanoid" id="A0A165HWU3"/>
<feature type="domain" description="BTB" evidence="1">
    <location>
        <begin position="192"/>
        <end position="281"/>
    </location>
</feature>
<proteinExistence type="predicted"/>
<dbReference type="SMART" id="SM00225">
    <property type="entry name" value="BTB"/>
    <property type="match status" value="1"/>
</dbReference>
<dbReference type="SUPFAM" id="SSF54695">
    <property type="entry name" value="POZ domain"/>
    <property type="match status" value="1"/>
</dbReference>
<evidence type="ECO:0000313" key="2">
    <source>
        <dbReference type="EMBL" id="KZT59851.1"/>
    </source>
</evidence>
<dbReference type="OrthoDB" id="3357985at2759"/>
<dbReference type="AlphaFoldDB" id="A0A165HWU3"/>
<protein>
    <recommendedName>
        <fullName evidence="1">BTB domain-containing protein</fullName>
    </recommendedName>
</protein>
<evidence type="ECO:0000313" key="3">
    <source>
        <dbReference type="Proteomes" id="UP000076842"/>
    </source>
</evidence>
<dbReference type="EMBL" id="KV423936">
    <property type="protein sequence ID" value="KZT59851.1"/>
    <property type="molecule type" value="Genomic_DNA"/>
</dbReference>
<accession>A0A165HWU3</accession>
<keyword evidence="3" id="KW-1185">Reference proteome</keyword>
<dbReference type="InterPro" id="IPR000210">
    <property type="entry name" value="BTB/POZ_dom"/>
</dbReference>
<organism evidence="2 3">
    <name type="scientific">Calocera cornea HHB12733</name>
    <dbReference type="NCBI Taxonomy" id="1353952"/>
    <lineage>
        <taxon>Eukaryota</taxon>
        <taxon>Fungi</taxon>
        <taxon>Dikarya</taxon>
        <taxon>Basidiomycota</taxon>
        <taxon>Agaricomycotina</taxon>
        <taxon>Dacrymycetes</taxon>
        <taxon>Dacrymycetales</taxon>
        <taxon>Dacrymycetaceae</taxon>
        <taxon>Calocera</taxon>
    </lineage>
</organism>